<dbReference type="Gene3D" id="2.60.40.790">
    <property type="match status" value="1"/>
</dbReference>
<dbReference type="AlphaFoldDB" id="A0A0A1TV76"/>
<proteinExistence type="inferred from homology"/>
<dbReference type="OrthoDB" id="1431247at2759"/>
<dbReference type="InterPro" id="IPR008978">
    <property type="entry name" value="HSP20-like_chaperone"/>
</dbReference>
<name>A0A0A1TV76_ENTIV</name>
<dbReference type="Proteomes" id="UP000014680">
    <property type="component" value="Unassembled WGS sequence"/>
</dbReference>
<evidence type="ECO:0000313" key="6">
    <source>
        <dbReference type="Proteomes" id="UP000014680"/>
    </source>
</evidence>
<dbReference type="PROSITE" id="PS01031">
    <property type="entry name" value="SHSP"/>
    <property type="match status" value="1"/>
</dbReference>
<evidence type="ECO:0000256" key="3">
    <source>
        <dbReference type="RuleBase" id="RU003616"/>
    </source>
</evidence>
<protein>
    <submittedName>
        <fullName evidence="5">Small heat-shock protein, putative</fullName>
    </submittedName>
</protein>
<sequence>MSSALVKPSFFNPYIDFKKNQRIFVDPTGTGHWEPEVWEPPCELLEQPTGYKLKMEIPGVDKKSLSVKYANNWIVICGSRQLEGKLEFTEFLYGNFRREIPLPADVDGAKLKAQYHDGTLIVNIPRASPMGWVKVDVN</sequence>
<evidence type="ECO:0000259" key="4">
    <source>
        <dbReference type="PROSITE" id="PS01031"/>
    </source>
</evidence>
<dbReference type="OMA" id="IRWSERC"/>
<dbReference type="InterPro" id="IPR002068">
    <property type="entry name" value="A-crystallin/Hsp20_dom"/>
</dbReference>
<dbReference type="KEGG" id="eiv:EIN_064840"/>
<dbReference type="RefSeq" id="XP_004183595.1">
    <property type="nucleotide sequence ID" value="XM_004183547.1"/>
</dbReference>
<gene>
    <name evidence="5" type="ORF">EIN_064840</name>
</gene>
<evidence type="ECO:0000256" key="1">
    <source>
        <dbReference type="ARBA" id="ARBA00023016"/>
    </source>
</evidence>
<comment type="similarity">
    <text evidence="2 3">Belongs to the small heat shock protein (HSP20) family.</text>
</comment>
<keyword evidence="1" id="KW-0346">Stress response</keyword>
<dbReference type="GeneID" id="14883286"/>
<organism evidence="5 6">
    <name type="scientific">Entamoeba invadens IP1</name>
    <dbReference type="NCBI Taxonomy" id="370355"/>
    <lineage>
        <taxon>Eukaryota</taxon>
        <taxon>Amoebozoa</taxon>
        <taxon>Evosea</taxon>
        <taxon>Archamoebae</taxon>
        <taxon>Mastigamoebida</taxon>
        <taxon>Entamoebidae</taxon>
        <taxon>Entamoeba</taxon>
    </lineage>
</organism>
<dbReference type="CDD" id="cd06464">
    <property type="entry name" value="ACD_sHsps-like"/>
    <property type="match status" value="1"/>
</dbReference>
<evidence type="ECO:0000313" key="5">
    <source>
        <dbReference type="EMBL" id="ELP84249.1"/>
    </source>
</evidence>
<dbReference type="Pfam" id="PF00011">
    <property type="entry name" value="HSP20"/>
    <property type="match status" value="1"/>
</dbReference>
<dbReference type="SUPFAM" id="SSF49764">
    <property type="entry name" value="HSP20-like chaperones"/>
    <property type="match status" value="1"/>
</dbReference>
<feature type="domain" description="SHSP" evidence="4">
    <location>
        <begin position="33"/>
        <end position="138"/>
    </location>
</feature>
<dbReference type="VEuPathDB" id="AmoebaDB:EIN_064840"/>
<accession>A0A0A1TV76</accession>
<dbReference type="InterPro" id="IPR031107">
    <property type="entry name" value="Small_HSP"/>
</dbReference>
<dbReference type="PANTHER" id="PTHR11527">
    <property type="entry name" value="HEAT-SHOCK PROTEIN 20 FAMILY MEMBER"/>
    <property type="match status" value="1"/>
</dbReference>
<reference evidence="5 6" key="1">
    <citation type="submission" date="2012-10" db="EMBL/GenBank/DDBJ databases">
        <authorList>
            <person name="Zafar N."/>
            <person name="Inman J."/>
            <person name="Hall N."/>
            <person name="Lorenzi H."/>
            <person name="Caler E."/>
        </authorList>
    </citation>
    <scope>NUCLEOTIDE SEQUENCE [LARGE SCALE GENOMIC DNA]</scope>
    <source>
        <strain evidence="5 6">IP1</strain>
    </source>
</reference>
<evidence type="ECO:0000256" key="2">
    <source>
        <dbReference type="PROSITE-ProRule" id="PRU00285"/>
    </source>
</evidence>
<dbReference type="EMBL" id="KB207140">
    <property type="protein sequence ID" value="ELP84249.1"/>
    <property type="molecule type" value="Genomic_DNA"/>
</dbReference>
<keyword evidence="6" id="KW-1185">Reference proteome</keyword>